<sequence length="130" mass="15097">MEKKAGNSYTTKAYHGNECSRHKAKAKYFKWPGQYGVSFLEPREMACNLRYISLQYFLTVYFNRYFTLEIYVVFAANKGVTRCSHLNTLLGDIQLKATRLLPSTTLSALTLYSSNVLKRLRFFLVEVELE</sequence>
<evidence type="ECO:0000313" key="1">
    <source>
        <dbReference type="EMBL" id="EEQ31918.1"/>
    </source>
</evidence>
<dbReference type="RefSeq" id="XP_002847000.1">
    <property type="nucleotide sequence ID" value="XM_002846954.1"/>
</dbReference>
<proteinExistence type="predicted"/>
<organism evidence="1 2">
    <name type="scientific">Arthroderma otae (strain ATCC MYA-4605 / CBS 113480)</name>
    <name type="common">Microsporum canis</name>
    <dbReference type="NCBI Taxonomy" id="554155"/>
    <lineage>
        <taxon>Eukaryota</taxon>
        <taxon>Fungi</taxon>
        <taxon>Dikarya</taxon>
        <taxon>Ascomycota</taxon>
        <taxon>Pezizomycotina</taxon>
        <taxon>Eurotiomycetes</taxon>
        <taxon>Eurotiomycetidae</taxon>
        <taxon>Onygenales</taxon>
        <taxon>Arthrodermataceae</taxon>
        <taxon>Microsporum</taxon>
    </lineage>
</organism>
<dbReference type="Proteomes" id="UP000002035">
    <property type="component" value="Unassembled WGS sequence"/>
</dbReference>
<keyword evidence="2" id="KW-1185">Reference proteome</keyword>
<accession>C5FPW5</accession>
<protein>
    <submittedName>
        <fullName evidence="1">Uncharacterized protein</fullName>
    </submittedName>
</protein>
<dbReference type="EMBL" id="DS995704">
    <property type="protein sequence ID" value="EEQ31918.1"/>
    <property type="molecule type" value="Genomic_DNA"/>
</dbReference>
<dbReference type="HOGENOM" id="CLU_1937655_0_0_1"/>
<dbReference type="VEuPathDB" id="FungiDB:MCYG_04737"/>
<dbReference type="AlphaFoldDB" id="C5FPW5"/>
<reference evidence="2" key="1">
    <citation type="journal article" date="2012" name="MBio">
        <title>Comparative genome analysis of Trichophyton rubrum and related dermatophytes reveals candidate genes involved in infection.</title>
        <authorList>
            <person name="Martinez D.A."/>
            <person name="Oliver B.G."/>
            <person name="Graeser Y."/>
            <person name="Goldberg J.M."/>
            <person name="Li W."/>
            <person name="Martinez-Rossi N.M."/>
            <person name="Monod M."/>
            <person name="Shelest E."/>
            <person name="Barton R.C."/>
            <person name="Birch E."/>
            <person name="Brakhage A.A."/>
            <person name="Chen Z."/>
            <person name="Gurr S.J."/>
            <person name="Heiman D."/>
            <person name="Heitman J."/>
            <person name="Kosti I."/>
            <person name="Rossi A."/>
            <person name="Saif S."/>
            <person name="Samalova M."/>
            <person name="Saunders C.W."/>
            <person name="Shea T."/>
            <person name="Summerbell R.C."/>
            <person name="Xu J."/>
            <person name="Young S."/>
            <person name="Zeng Q."/>
            <person name="Birren B.W."/>
            <person name="Cuomo C.A."/>
            <person name="White T.C."/>
        </authorList>
    </citation>
    <scope>NUCLEOTIDE SEQUENCE [LARGE SCALE GENOMIC DNA]</scope>
    <source>
        <strain evidence="2">ATCC MYA-4605 / CBS 113480</strain>
    </source>
</reference>
<name>C5FPW5_ARTOC</name>
<gene>
    <name evidence="1" type="ORF">MCYG_04737</name>
</gene>
<dbReference type="GeneID" id="9230116"/>
<evidence type="ECO:0000313" key="2">
    <source>
        <dbReference type="Proteomes" id="UP000002035"/>
    </source>
</evidence>